<comment type="catalytic activity">
    <reaction evidence="7">
        <text>L-threonyl-[protein] + ATP = O-phospho-L-threonyl-[protein] + ADP + H(+)</text>
        <dbReference type="Rhea" id="RHEA:46608"/>
        <dbReference type="Rhea" id="RHEA-COMP:11060"/>
        <dbReference type="Rhea" id="RHEA-COMP:11605"/>
        <dbReference type="ChEBI" id="CHEBI:15378"/>
        <dbReference type="ChEBI" id="CHEBI:30013"/>
        <dbReference type="ChEBI" id="CHEBI:30616"/>
        <dbReference type="ChEBI" id="CHEBI:61977"/>
        <dbReference type="ChEBI" id="CHEBI:456216"/>
        <dbReference type="EC" id="2.7.11.1"/>
    </reaction>
</comment>
<sequence>ELAYTMEVNEKCDVYKSAVLALEIFFGEHPRDFITSLSTSSNVMNSALDIPSLMNKIDQRLPYSTESISKEITLTVRIANACLNESPHSHPIMEQFTKELALSK</sequence>
<evidence type="ECO:0000256" key="4">
    <source>
        <dbReference type="ARBA" id="ARBA00022741"/>
    </source>
</evidence>
<keyword evidence="9" id="KW-0675">Receptor</keyword>
<dbReference type="STRING" id="3821.A0A151RCI7"/>
<evidence type="ECO:0000256" key="8">
    <source>
        <dbReference type="ARBA" id="ARBA00048679"/>
    </source>
</evidence>
<keyword evidence="4" id="KW-0547">Nucleotide-binding</keyword>
<dbReference type="GO" id="GO:0005524">
    <property type="term" value="F:ATP binding"/>
    <property type="evidence" value="ECO:0007669"/>
    <property type="project" value="UniProtKB-KW"/>
</dbReference>
<comment type="catalytic activity">
    <reaction evidence="8">
        <text>L-seryl-[protein] + ATP = O-phospho-L-seryl-[protein] + ADP + H(+)</text>
        <dbReference type="Rhea" id="RHEA:17989"/>
        <dbReference type="Rhea" id="RHEA-COMP:9863"/>
        <dbReference type="Rhea" id="RHEA-COMP:11604"/>
        <dbReference type="ChEBI" id="CHEBI:15378"/>
        <dbReference type="ChEBI" id="CHEBI:29999"/>
        <dbReference type="ChEBI" id="CHEBI:30616"/>
        <dbReference type="ChEBI" id="CHEBI:83421"/>
        <dbReference type="ChEBI" id="CHEBI:456216"/>
        <dbReference type="EC" id="2.7.11.1"/>
    </reaction>
</comment>
<organism evidence="9 10">
    <name type="scientific">Cajanus cajan</name>
    <name type="common">Pigeon pea</name>
    <name type="synonym">Cajanus indicus</name>
    <dbReference type="NCBI Taxonomy" id="3821"/>
    <lineage>
        <taxon>Eukaryota</taxon>
        <taxon>Viridiplantae</taxon>
        <taxon>Streptophyta</taxon>
        <taxon>Embryophyta</taxon>
        <taxon>Tracheophyta</taxon>
        <taxon>Spermatophyta</taxon>
        <taxon>Magnoliopsida</taxon>
        <taxon>eudicotyledons</taxon>
        <taxon>Gunneridae</taxon>
        <taxon>Pentapetalae</taxon>
        <taxon>rosids</taxon>
        <taxon>fabids</taxon>
        <taxon>Fabales</taxon>
        <taxon>Fabaceae</taxon>
        <taxon>Papilionoideae</taxon>
        <taxon>50 kb inversion clade</taxon>
        <taxon>NPAAA clade</taxon>
        <taxon>indigoferoid/millettioid clade</taxon>
        <taxon>Phaseoleae</taxon>
        <taxon>Cajanus</taxon>
    </lineage>
</organism>
<dbReference type="PANTHER" id="PTHR48005:SF70">
    <property type="entry name" value="MDIS1-INTERACTING RECEPTOR LIKE KINASE 2-LIKE"/>
    <property type="match status" value="1"/>
</dbReference>
<keyword evidence="10" id="KW-1185">Reference proteome</keyword>
<accession>A0A151RCI7</accession>
<reference evidence="9" key="1">
    <citation type="journal article" date="2012" name="Nat. Biotechnol.">
        <title>Draft genome sequence of pigeonpea (Cajanus cajan), an orphan legume crop of resource-poor farmers.</title>
        <authorList>
            <person name="Varshney R.K."/>
            <person name="Chen W."/>
            <person name="Li Y."/>
            <person name="Bharti A.K."/>
            <person name="Saxena R.K."/>
            <person name="Schlueter J.A."/>
            <person name="Donoghue M.T."/>
            <person name="Azam S."/>
            <person name="Fan G."/>
            <person name="Whaley A.M."/>
            <person name="Farmer A.D."/>
            <person name="Sheridan J."/>
            <person name="Iwata A."/>
            <person name="Tuteja R."/>
            <person name="Penmetsa R.V."/>
            <person name="Wu W."/>
            <person name="Upadhyaya H.D."/>
            <person name="Yang S.P."/>
            <person name="Shah T."/>
            <person name="Saxena K.B."/>
            <person name="Michael T."/>
            <person name="McCombie W.R."/>
            <person name="Yang B."/>
            <person name="Zhang G."/>
            <person name="Yang H."/>
            <person name="Wang J."/>
            <person name="Spillane C."/>
            <person name="Cook D.R."/>
            <person name="May G.D."/>
            <person name="Xu X."/>
            <person name="Jackson S.A."/>
        </authorList>
    </citation>
    <scope>NUCLEOTIDE SEQUENCE [LARGE SCALE GENOMIC DNA]</scope>
</reference>
<proteinExistence type="predicted"/>
<dbReference type="EMBL" id="KQ483841">
    <property type="protein sequence ID" value="KYP40374.1"/>
    <property type="molecule type" value="Genomic_DNA"/>
</dbReference>
<dbReference type="AlphaFoldDB" id="A0A151RCI7"/>
<evidence type="ECO:0000313" key="9">
    <source>
        <dbReference type="EMBL" id="KYP40374.1"/>
    </source>
</evidence>
<dbReference type="Gramene" id="C.cajan_37427.t">
    <property type="protein sequence ID" value="C.cajan_37427.t.cds1"/>
    <property type="gene ID" value="C.cajan_37427"/>
</dbReference>
<gene>
    <name evidence="9" type="ORF">KK1_038296</name>
</gene>
<dbReference type="InterPro" id="IPR051420">
    <property type="entry name" value="Ser_Thr_Kinases_DiverseReg"/>
</dbReference>
<evidence type="ECO:0000256" key="3">
    <source>
        <dbReference type="ARBA" id="ARBA00022679"/>
    </source>
</evidence>
<protein>
    <recommendedName>
        <fullName evidence="1">non-specific serine/threonine protein kinase</fullName>
        <ecNumber evidence="1">2.7.11.1</ecNumber>
    </recommendedName>
</protein>
<evidence type="ECO:0000256" key="7">
    <source>
        <dbReference type="ARBA" id="ARBA00047899"/>
    </source>
</evidence>
<dbReference type="EC" id="2.7.11.1" evidence="1"/>
<keyword evidence="3" id="KW-0808">Transferase</keyword>
<dbReference type="Gene3D" id="1.10.510.10">
    <property type="entry name" value="Transferase(Phosphotransferase) domain 1"/>
    <property type="match status" value="1"/>
</dbReference>
<dbReference type="Proteomes" id="UP000075243">
    <property type="component" value="Unassembled WGS sequence"/>
</dbReference>
<dbReference type="SUPFAM" id="SSF56112">
    <property type="entry name" value="Protein kinase-like (PK-like)"/>
    <property type="match status" value="1"/>
</dbReference>
<dbReference type="InterPro" id="IPR011009">
    <property type="entry name" value="Kinase-like_dom_sf"/>
</dbReference>
<feature type="non-terminal residue" evidence="9">
    <location>
        <position position="1"/>
    </location>
</feature>
<evidence type="ECO:0000256" key="5">
    <source>
        <dbReference type="ARBA" id="ARBA00022777"/>
    </source>
</evidence>
<name>A0A151RCI7_CAJCA</name>
<evidence type="ECO:0000256" key="6">
    <source>
        <dbReference type="ARBA" id="ARBA00022840"/>
    </source>
</evidence>
<evidence type="ECO:0000256" key="2">
    <source>
        <dbReference type="ARBA" id="ARBA00022527"/>
    </source>
</evidence>
<keyword evidence="2" id="KW-0723">Serine/threonine-protein kinase</keyword>
<evidence type="ECO:0000313" key="10">
    <source>
        <dbReference type="Proteomes" id="UP000075243"/>
    </source>
</evidence>
<dbReference type="PANTHER" id="PTHR48005">
    <property type="entry name" value="LEUCINE RICH REPEAT KINASE 2"/>
    <property type="match status" value="1"/>
</dbReference>
<evidence type="ECO:0000256" key="1">
    <source>
        <dbReference type="ARBA" id="ARBA00012513"/>
    </source>
</evidence>
<dbReference type="OMA" id="MHHECSS"/>
<keyword evidence="6" id="KW-0067">ATP-binding</keyword>
<keyword evidence="5 9" id="KW-0418">Kinase</keyword>
<dbReference type="GO" id="GO:0004674">
    <property type="term" value="F:protein serine/threonine kinase activity"/>
    <property type="evidence" value="ECO:0007669"/>
    <property type="project" value="UniProtKB-KW"/>
</dbReference>